<sequence>MSATAHPALLRQPFHTPADGPAVAAFAQRELQLLLAQDGSATRLCEVVAAGAVALQLLDQQIVGRVPAEVGERLPGSRFIERITCLHAHGEVMMDNLSYIALDGLAADVRRELEEGVTPIGHLLARMWVRRAFFDAPPPALCERLWGVVGLPDAGATRSYCITTPEGPCMLITETFRRGMRMAPARQA</sequence>
<dbReference type="InterPro" id="IPR028978">
    <property type="entry name" value="Chorismate_lyase_/UTRA_dom_sf"/>
</dbReference>
<dbReference type="HOGENOM" id="CLU_1439477_0_0_4"/>
<dbReference type="AlphaFoldDB" id="B1Y5D7"/>
<dbReference type="SUPFAM" id="SSF64288">
    <property type="entry name" value="Chorismate lyase-like"/>
    <property type="match status" value="1"/>
</dbReference>
<dbReference type="Gene3D" id="3.40.1410.10">
    <property type="entry name" value="Chorismate lyase-like"/>
    <property type="match status" value="1"/>
</dbReference>
<proteinExistence type="predicted"/>
<dbReference type="eggNOG" id="COG3161">
    <property type="taxonomic scope" value="Bacteria"/>
</dbReference>
<evidence type="ECO:0000313" key="1">
    <source>
        <dbReference type="EMBL" id="ACB33525.1"/>
    </source>
</evidence>
<accession>B1Y5D7</accession>
<keyword evidence="2" id="KW-1185">Reference proteome</keyword>
<protein>
    <recommendedName>
        <fullName evidence="3">4-hydroxybenzoate synthetase (Chorismate lyase)</fullName>
    </recommendedName>
</protein>
<evidence type="ECO:0008006" key="3">
    <source>
        <dbReference type="Google" id="ProtNLM"/>
    </source>
</evidence>
<gene>
    <name evidence="1" type="ordered locus">Lcho_1256</name>
</gene>
<dbReference type="STRING" id="395495.Lcho_1256"/>
<organism evidence="1 2">
    <name type="scientific">Leptothrix cholodnii (strain ATCC 51168 / LMG 8142 / SP-6)</name>
    <name type="common">Leptothrix discophora (strain SP-6)</name>
    <dbReference type="NCBI Taxonomy" id="395495"/>
    <lineage>
        <taxon>Bacteria</taxon>
        <taxon>Pseudomonadati</taxon>
        <taxon>Pseudomonadota</taxon>
        <taxon>Betaproteobacteria</taxon>
        <taxon>Burkholderiales</taxon>
        <taxon>Sphaerotilaceae</taxon>
        <taxon>Leptothrix</taxon>
    </lineage>
</organism>
<dbReference type="OrthoDB" id="9150654at2"/>
<dbReference type="KEGG" id="lch:Lcho_1256"/>
<name>B1Y5D7_LEPCP</name>
<reference evidence="1 2" key="1">
    <citation type="submission" date="2008-03" db="EMBL/GenBank/DDBJ databases">
        <title>Complete sequence of Leptothrix cholodnii SP-6.</title>
        <authorList>
            <consortium name="US DOE Joint Genome Institute"/>
            <person name="Copeland A."/>
            <person name="Lucas S."/>
            <person name="Lapidus A."/>
            <person name="Glavina del Rio T."/>
            <person name="Dalin E."/>
            <person name="Tice H."/>
            <person name="Bruce D."/>
            <person name="Goodwin L."/>
            <person name="Pitluck S."/>
            <person name="Chertkov O."/>
            <person name="Brettin T."/>
            <person name="Detter J.C."/>
            <person name="Han C."/>
            <person name="Kuske C.R."/>
            <person name="Schmutz J."/>
            <person name="Larimer F."/>
            <person name="Land M."/>
            <person name="Hauser L."/>
            <person name="Kyrpides N."/>
            <person name="Lykidis A."/>
            <person name="Emerson D."/>
            <person name="Richardson P."/>
        </authorList>
    </citation>
    <scope>NUCLEOTIDE SEQUENCE [LARGE SCALE GENOMIC DNA]</scope>
    <source>
        <strain evidence="2">ATCC 51168 / LMG 8142 / SP-6</strain>
    </source>
</reference>
<dbReference type="EMBL" id="CP001013">
    <property type="protein sequence ID" value="ACB33525.1"/>
    <property type="molecule type" value="Genomic_DNA"/>
</dbReference>
<evidence type="ECO:0000313" key="2">
    <source>
        <dbReference type="Proteomes" id="UP000001693"/>
    </source>
</evidence>
<dbReference type="Proteomes" id="UP000001693">
    <property type="component" value="Chromosome"/>
</dbReference>
<dbReference type="RefSeq" id="WP_012346287.1">
    <property type="nucleotide sequence ID" value="NC_010524.1"/>
</dbReference>